<evidence type="ECO:0000313" key="3">
    <source>
        <dbReference type="EMBL" id="NDS67726.1"/>
    </source>
</evidence>
<dbReference type="SMR" id="A0A0B3VF00"/>
<reference evidence="3" key="1">
    <citation type="submission" date="2019-08" db="EMBL/GenBank/DDBJ databases">
        <authorList>
            <person name="Busch A."/>
        </authorList>
    </citation>
    <scope>NUCLEOTIDE SEQUENCE</scope>
    <source>
        <strain evidence="3">15T0085</strain>
        <strain evidence="2">17T1429</strain>
    </source>
</reference>
<comment type="caution">
    <text evidence="3">The sequence shown here is derived from an EMBL/GenBank/DDBJ whole genome shotgun (WGS) entry which is preliminary data.</text>
</comment>
<keyword evidence="1" id="KW-0732">Signal</keyword>
<dbReference type="EMBL" id="JAAGJP010000003">
    <property type="protein sequence ID" value="NDS67726.1"/>
    <property type="molecule type" value="Genomic_DNA"/>
</dbReference>
<evidence type="ECO:0000256" key="1">
    <source>
        <dbReference type="SAM" id="SignalP"/>
    </source>
</evidence>
<dbReference type="EMBL" id="JAAGKH010000021">
    <property type="protein sequence ID" value="NDR88814.1"/>
    <property type="molecule type" value="Genomic_DNA"/>
</dbReference>
<dbReference type="KEGG" id="ftz:CH68_750"/>
<evidence type="ECO:0000313" key="2">
    <source>
        <dbReference type="EMBL" id="NDR88814.1"/>
    </source>
</evidence>
<organism evidence="3">
    <name type="scientific">Francisella tularensis subsp. holarctica</name>
    <dbReference type="NCBI Taxonomy" id="119857"/>
    <lineage>
        <taxon>Bacteria</taxon>
        <taxon>Pseudomonadati</taxon>
        <taxon>Pseudomonadota</taxon>
        <taxon>Gammaproteobacteria</taxon>
        <taxon>Thiotrichales</taxon>
        <taxon>Francisellaceae</taxon>
        <taxon>Francisella</taxon>
    </lineage>
</organism>
<dbReference type="GeneID" id="75264999"/>
<dbReference type="OMA" id="KNSEWAL"/>
<feature type="chain" id="PRO_5010412707" description="ABC-type transport auxiliary lipoprotein component domain-containing protein" evidence="1">
    <location>
        <begin position="19"/>
        <end position="232"/>
    </location>
</feature>
<dbReference type="RefSeq" id="WP_003015159.1">
    <property type="nucleotide sequence ID" value="NZ_CP009693.1"/>
</dbReference>
<protein>
    <recommendedName>
        <fullName evidence="4">ABC-type transport auxiliary lipoprotein component domain-containing protein</fullName>
    </recommendedName>
</protein>
<gene>
    <name evidence="3" type="ORF">FWI86_00950</name>
    <name evidence="2" type="ORF">FWJ04_03805</name>
</gene>
<feature type="signal peptide" evidence="1">
    <location>
        <begin position="1"/>
        <end position="18"/>
    </location>
</feature>
<dbReference type="KEGG" id="ftc:DA46_2128"/>
<dbReference type="HOGENOM" id="CLU_1193400_0_0_6"/>
<proteinExistence type="predicted"/>
<sequence length="232" mass="27132">MKKYLLLTILFLPLQLFAFSFFGDPVKVPEQKEYVIYSKQIESKPLPDTENADISTTLLVYNIQTQASTSTQMFYLKGNRLYTFKNSSWAMPVSKMLTVATFEYILDHNIVNNLAFQDINIRQDFTLSGTTTYGPILDLDNKQFYFYITFYLKNEKTGFTKITTIKYHQKIPDDNIDANLYAEMTNTALTNIFSQLKPWLIENLKIQKHRNKEIQANHKNTQNFFKPLLAKK</sequence>
<evidence type="ECO:0008006" key="4">
    <source>
        <dbReference type="Google" id="ProtNLM"/>
    </source>
</evidence>
<name>A0A0B3VF00_FRATU</name>
<dbReference type="AlphaFoldDB" id="A0A0B3VF00"/>
<reference evidence="3" key="2">
    <citation type="submission" date="2020-02" db="EMBL/GenBank/DDBJ databases">
        <title>Using affinity propagation clustering for identifying bacterial clades and subclades with whole-genome sequences of Francisella tularensis.</title>
        <authorList>
            <person name="Homeier-Bachmann T."/>
            <person name="Abdel-Glil M.Y."/>
            <person name="Hackbart A."/>
            <person name="Hotzel H."/>
            <person name="Tomaso H."/>
        </authorList>
    </citation>
    <scope>NUCLEOTIDE SEQUENCE</scope>
    <source>
        <strain evidence="3">15T0085</strain>
        <strain evidence="2">17T1429</strain>
    </source>
</reference>
<accession>A0A0B3VF00</accession>
<dbReference type="KEGG" id="ftv:CH67_1016"/>